<dbReference type="EMBL" id="KF900765">
    <property type="protein sequence ID" value="AIF06286.1"/>
    <property type="molecule type" value="Genomic_DNA"/>
</dbReference>
<reference evidence="1" key="1">
    <citation type="journal article" date="2014" name="Genome Biol. Evol.">
        <title>Pangenome evidence for extensive interdomain horizontal transfer affecting lineage core and shell genes in uncultured planktonic thaumarchaeota and euryarchaeota.</title>
        <authorList>
            <person name="Deschamps P."/>
            <person name="Zivanovic Y."/>
            <person name="Moreira D."/>
            <person name="Rodriguez-Valera F."/>
            <person name="Lopez-Garcia P."/>
        </authorList>
    </citation>
    <scope>NUCLEOTIDE SEQUENCE</scope>
</reference>
<organism evidence="1">
    <name type="scientific">uncultured marine thaumarchaeote KM3_190_E06</name>
    <dbReference type="NCBI Taxonomy" id="1456078"/>
    <lineage>
        <taxon>Archaea</taxon>
        <taxon>Nitrososphaerota</taxon>
        <taxon>environmental samples</taxon>
    </lineage>
</organism>
<sequence>MLSLNITDVNIIFRKAIIKGFFEDKLVHLDFKKSTVKHPTISGDGLMQSGLLHIFFDIETGADYPDGDEWFIADFLFPYDMKIPDEIKGPDFFITISTTDNKTFWHHREMIRYKYGKAKKLDEALEFLDTKYKELHSMVEPLEKDIK</sequence>
<accession>A0A075GQL1</accession>
<proteinExistence type="predicted"/>
<name>A0A075GQL1_9ARCH</name>
<evidence type="ECO:0000313" key="1">
    <source>
        <dbReference type="EMBL" id="AIF06286.1"/>
    </source>
</evidence>
<dbReference type="AlphaFoldDB" id="A0A075GQL1"/>
<protein>
    <submittedName>
        <fullName evidence="1">Uncharacterized protein</fullName>
    </submittedName>
</protein>